<dbReference type="EMBL" id="JAUYZG010000014">
    <property type="protein sequence ID" value="KAK2889463.1"/>
    <property type="molecule type" value="Genomic_DNA"/>
</dbReference>
<protein>
    <submittedName>
        <fullName evidence="2">Uncharacterized protein</fullName>
    </submittedName>
</protein>
<evidence type="ECO:0000256" key="1">
    <source>
        <dbReference type="SAM" id="Phobius"/>
    </source>
</evidence>
<accession>A0AA88PKZ3</accession>
<dbReference type="Proteomes" id="UP001187343">
    <property type="component" value="Unassembled WGS sequence"/>
</dbReference>
<keyword evidence="3" id="KW-1185">Reference proteome</keyword>
<evidence type="ECO:0000313" key="3">
    <source>
        <dbReference type="Proteomes" id="UP001187343"/>
    </source>
</evidence>
<reference evidence="2" key="1">
    <citation type="submission" date="2023-08" db="EMBL/GenBank/DDBJ databases">
        <title>Chromosome-level Genome Assembly of mud carp (Cirrhinus molitorella).</title>
        <authorList>
            <person name="Liu H."/>
        </authorList>
    </citation>
    <scope>NUCLEOTIDE SEQUENCE</scope>
    <source>
        <strain evidence="2">Prfri</strain>
        <tissue evidence="2">Muscle</tissue>
    </source>
</reference>
<proteinExistence type="predicted"/>
<dbReference type="AlphaFoldDB" id="A0AA88PKZ3"/>
<evidence type="ECO:0000313" key="2">
    <source>
        <dbReference type="EMBL" id="KAK2889463.1"/>
    </source>
</evidence>
<sequence length="202" mass="22485">MNVVYPAGAIKCNIIRSSSVEKGSVNRARNGGVASSTVFAAEVSTAGGVIYLLVIYSTFYSTRSWYTRSREELNLLSHTNFRVYRVSVKARHLKKTKGIYAYSLQSPVSLPPDTFRLSWLHHDKEISIFLSATTLILKPQTFLRSFVSGLRSFSLPNALCERACTFATGRTLFCAIDLARCQSPPLPPIRSKRDICAEEGRP</sequence>
<name>A0AA88PKZ3_9TELE</name>
<gene>
    <name evidence="2" type="ORF">Q8A67_014838</name>
</gene>
<keyword evidence="1" id="KW-0812">Transmembrane</keyword>
<keyword evidence="1" id="KW-1133">Transmembrane helix</keyword>
<comment type="caution">
    <text evidence="2">The sequence shown here is derived from an EMBL/GenBank/DDBJ whole genome shotgun (WGS) entry which is preliminary data.</text>
</comment>
<organism evidence="2 3">
    <name type="scientific">Cirrhinus molitorella</name>
    <name type="common">mud carp</name>
    <dbReference type="NCBI Taxonomy" id="172907"/>
    <lineage>
        <taxon>Eukaryota</taxon>
        <taxon>Metazoa</taxon>
        <taxon>Chordata</taxon>
        <taxon>Craniata</taxon>
        <taxon>Vertebrata</taxon>
        <taxon>Euteleostomi</taxon>
        <taxon>Actinopterygii</taxon>
        <taxon>Neopterygii</taxon>
        <taxon>Teleostei</taxon>
        <taxon>Ostariophysi</taxon>
        <taxon>Cypriniformes</taxon>
        <taxon>Cyprinidae</taxon>
        <taxon>Labeoninae</taxon>
        <taxon>Labeonini</taxon>
        <taxon>Cirrhinus</taxon>
    </lineage>
</organism>
<keyword evidence="1" id="KW-0472">Membrane</keyword>
<feature type="transmembrane region" description="Helical" evidence="1">
    <location>
        <begin position="38"/>
        <end position="60"/>
    </location>
</feature>